<comment type="similarity">
    <text evidence="9">Belongs to the G-protein coupled receptor 1 family.</text>
</comment>
<gene>
    <name evidence="12" type="ORF">PMEA_00021531</name>
</gene>
<feature type="domain" description="G-protein coupled receptors family 1 profile" evidence="11">
    <location>
        <begin position="294"/>
        <end position="537"/>
    </location>
</feature>
<dbReference type="SUPFAM" id="SSF81321">
    <property type="entry name" value="Family A G protein-coupled receptor-like"/>
    <property type="match status" value="2"/>
</dbReference>
<accession>A0AAU9VYV7</accession>
<evidence type="ECO:0000256" key="10">
    <source>
        <dbReference type="SAM" id="Phobius"/>
    </source>
</evidence>
<feature type="transmembrane region" description="Helical" evidence="10">
    <location>
        <begin position="422"/>
        <end position="448"/>
    </location>
</feature>
<feature type="transmembrane region" description="Helical" evidence="10">
    <location>
        <begin position="278"/>
        <end position="302"/>
    </location>
</feature>
<evidence type="ECO:0000256" key="7">
    <source>
        <dbReference type="ARBA" id="ARBA00023170"/>
    </source>
</evidence>
<keyword evidence="7 9" id="KW-0675">Receptor</keyword>
<dbReference type="CDD" id="cd00637">
    <property type="entry name" value="7tm_classA_rhodopsin-like"/>
    <property type="match status" value="2"/>
</dbReference>
<feature type="transmembrane region" description="Helical" evidence="10">
    <location>
        <begin position="357"/>
        <end position="375"/>
    </location>
</feature>
<dbReference type="EMBL" id="CALNXJ010000004">
    <property type="protein sequence ID" value="CAH3038111.1"/>
    <property type="molecule type" value="Genomic_DNA"/>
</dbReference>
<evidence type="ECO:0000256" key="3">
    <source>
        <dbReference type="ARBA" id="ARBA00022692"/>
    </source>
</evidence>
<evidence type="ECO:0000256" key="1">
    <source>
        <dbReference type="ARBA" id="ARBA00004651"/>
    </source>
</evidence>
<evidence type="ECO:0000313" key="13">
    <source>
        <dbReference type="Proteomes" id="UP001159428"/>
    </source>
</evidence>
<reference evidence="12 13" key="1">
    <citation type="submission" date="2022-05" db="EMBL/GenBank/DDBJ databases">
        <authorList>
            <consortium name="Genoscope - CEA"/>
            <person name="William W."/>
        </authorList>
    </citation>
    <scope>NUCLEOTIDE SEQUENCE [LARGE SCALE GENOMIC DNA]</scope>
</reference>
<dbReference type="PANTHER" id="PTHR24249">
    <property type="entry name" value="HISTAMINE RECEPTOR-RELATED G-PROTEIN COUPLED RECEPTOR"/>
    <property type="match status" value="1"/>
</dbReference>
<evidence type="ECO:0000256" key="6">
    <source>
        <dbReference type="ARBA" id="ARBA00023136"/>
    </source>
</evidence>
<keyword evidence="5 9" id="KW-0297">G-protein coupled receptor</keyword>
<dbReference type="PROSITE" id="PS00237">
    <property type="entry name" value="G_PROTEIN_RECEP_F1_1"/>
    <property type="match status" value="1"/>
</dbReference>
<evidence type="ECO:0000256" key="5">
    <source>
        <dbReference type="ARBA" id="ARBA00023040"/>
    </source>
</evidence>
<feature type="transmembrane region" description="Helical" evidence="10">
    <location>
        <begin position="130"/>
        <end position="163"/>
    </location>
</feature>
<comment type="caution">
    <text evidence="12">The sequence shown here is derived from an EMBL/GenBank/DDBJ whole genome shotgun (WGS) entry which is preliminary data.</text>
</comment>
<feature type="transmembrane region" description="Helical" evidence="10">
    <location>
        <begin position="104"/>
        <end position="124"/>
    </location>
</feature>
<keyword evidence="13" id="KW-1185">Reference proteome</keyword>
<dbReference type="PRINTS" id="PR00237">
    <property type="entry name" value="GPCRRHODOPSN"/>
</dbReference>
<proteinExistence type="inferred from homology"/>
<evidence type="ECO:0000313" key="12">
    <source>
        <dbReference type="EMBL" id="CAH3038111.1"/>
    </source>
</evidence>
<feature type="transmembrane region" description="Helical" evidence="10">
    <location>
        <begin position="314"/>
        <end position="337"/>
    </location>
</feature>
<evidence type="ECO:0000259" key="11">
    <source>
        <dbReference type="PROSITE" id="PS50262"/>
    </source>
</evidence>
<feature type="transmembrane region" description="Helical" evidence="10">
    <location>
        <begin position="478"/>
        <end position="498"/>
    </location>
</feature>
<feature type="domain" description="G-protein coupled receptors family 1 profile" evidence="11">
    <location>
        <begin position="25"/>
        <end position="261"/>
    </location>
</feature>
<evidence type="ECO:0000256" key="2">
    <source>
        <dbReference type="ARBA" id="ARBA00022475"/>
    </source>
</evidence>
<dbReference type="Gene3D" id="1.20.1070.10">
    <property type="entry name" value="Rhodopsin 7-helix transmembrane proteins"/>
    <property type="match status" value="2"/>
</dbReference>
<dbReference type="AlphaFoldDB" id="A0AAU9VYV7"/>
<protein>
    <recommendedName>
        <fullName evidence="11">G-protein coupled receptors family 1 profile domain-containing protein</fullName>
    </recommendedName>
</protein>
<dbReference type="GO" id="GO:0004930">
    <property type="term" value="F:G protein-coupled receptor activity"/>
    <property type="evidence" value="ECO:0007669"/>
    <property type="project" value="UniProtKB-KW"/>
</dbReference>
<dbReference type="GO" id="GO:0005886">
    <property type="term" value="C:plasma membrane"/>
    <property type="evidence" value="ECO:0007669"/>
    <property type="project" value="UniProtKB-SubCell"/>
</dbReference>
<feature type="transmembrane region" description="Helical" evidence="10">
    <location>
        <begin position="12"/>
        <end position="33"/>
    </location>
</feature>
<feature type="non-terminal residue" evidence="12">
    <location>
        <position position="1"/>
    </location>
</feature>
<sequence length="561" mass="63870">KPLPLEAKITLATWLGVAGLVTIVGNGIVLWLIFRERSLRKMSNLFLTSLAAADFFVGLVTDPVWIVIRFLATTFNLCCVSLVRYVAIIHPLRYHDFLTKRRCYLLIANAWFISLVLPCSKFMVQDIIALSTLCILFTVMTILFPMSIIMFFMTILFPMSIIVFCSLRILKAALVHYNSIKPTSSCAQNQDVIRRSKKNYKAAKTVSIIVGLFVVSWLPSLITGLAHYFSNLVSYDSAYYTVWTSVETVAFTSSAINPWVRLCNMNSTREEFSQGERIVLAAWFSVTGLVAVIGNTVVLWLIARNHSLRIISNFFIASLAVADLSVGLVINPVWATARCINYDEDSYLKTYGKAIDYLWIHTTVATTFNLCCISLDRYIAIIHPLRYQEFLTNTRSYLIIASVWVLSFLLPCSRFFVRDDSIELWLSFTIITVLIPMIVIVFCSIRILKASATQSRRINVVTLQNQESVNRRKQNLKAAKTVSIVVGLFVVCWLPSLVTSFTQYLSKNGVYSTMYHKVWTTVEAVAFTSAAIDPWVYCLRNSRFYEAFNRSFRVRRRQIMV</sequence>
<dbReference type="PANTHER" id="PTHR24249:SF372">
    <property type="entry name" value="G-PROTEIN COUPLED RECEPTORS FAMILY 1 PROFILE DOMAIN-CONTAINING PROTEIN"/>
    <property type="match status" value="1"/>
</dbReference>
<dbReference type="InterPro" id="IPR050569">
    <property type="entry name" value="TAAR"/>
</dbReference>
<keyword evidence="3 9" id="KW-0812">Transmembrane</keyword>
<feature type="transmembrane region" description="Helical" evidence="10">
    <location>
        <begin position="205"/>
        <end position="229"/>
    </location>
</feature>
<evidence type="ECO:0000256" key="8">
    <source>
        <dbReference type="ARBA" id="ARBA00023224"/>
    </source>
</evidence>
<keyword evidence="8 9" id="KW-0807">Transducer</keyword>
<dbReference type="Proteomes" id="UP001159428">
    <property type="component" value="Unassembled WGS sequence"/>
</dbReference>
<keyword evidence="6 10" id="KW-0472">Membrane</keyword>
<evidence type="ECO:0000256" key="9">
    <source>
        <dbReference type="RuleBase" id="RU000688"/>
    </source>
</evidence>
<dbReference type="PROSITE" id="PS50262">
    <property type="entry name" value="G_PROTEIN_RECEP_F1_2"/>
    <property type="match status" value="2"/>
</dbReference>
<keyword evidence="2" id="KW-1003">Cell membrane</keyword>
<organism evidence="12 13">
    <name type="scientific">Pocillopora meandrina</name>
    <dbReference type="NCBI Taxonomy" id="46732"/>
    <lineage>
        <taxon>Eukaryota</taxon>
        <taxon>Metazoa</taxon>
        <taxon>Cnidaria</taxon>
        <taxon>Anthozoa</taxon>
        <taxon>Hexacorallia</taxon>
        <taxon>Scleractinia</taxon>
        <taxon>Astrocoeniina</taxon>
        <taxon>Pocilloporidae</taxon>
        <taxon>Pocillopora</taxon>
    </lineage>
</organism>
<dbReference type="InterPro" id="IPR017452">
    <property type="entry name" value="GPCR_Rhodpsn_7TM"/>
</dbReference>
<dbReference type="InterPro" id="IPR000276">
    <property type="entry name" value="GPCR_Rhodpsn"/>
</dbReference>
<dbReference type="SMART" id="SM01381">
    <property type="entry name" value="7TM_GPCR_Srsx"/>
    <property type="match status" value="1"/>
</dbReference>
<evidence type="ECO:0000256" key="4">
    <source>
        <dbReference type="ARBA" id="ARBA00022989"/>
    </source>
</evidence>
<feature type="transmembrane region" description="Helical" evidence="10">
    <location>
        <begin position="396"/>
        <end position="416"/>
    </location>
</feature>
<feature type="transmembrane region" description="Helical" evidence="10">
    <location>
        <begin position="518"/>
        <end position="539"/>
    </location>
</feature>
<comment type="subcellular location">
    <subcellularLocation>
        <location evidence="1">Cell membrane</location>
        <topology evidence="1">Multi-pass membrane protein</topology>
    </subcellularLocation>
</comment>
<feature type="transmembrane region" description="Helical" evidence="10">
    <location>
        <begin position="74"/>
        <end position="92"/>
    </location>
</feature>
<dbReference type="Pfam" id="PF00001">
    <property type="entry name" value="7tm_1"/>
    <property type="match status" value="2"/>
</dbReference>
<name>A0AAU9VYV7_9CNID</name>
<keyword evidence="4 10" id="KW-1133">Transmembrane helix</keyword>